<dbReference type="InterPro" id="IPR036020">
    <property type="entry name" value="WW_dom_sf"/>
</dbReference>
<feature type="region of interest" description="Disordered" evidence="4">
    <location>
        <begin position="239"/>
        <end position="499"/>
    </location>
</feature>
<feature type="compositionally biased region" description="Basic and acidic residues" evidence="4">
    <location>
        <begin position="198"/>
        <end position="208"/>
    </location>
</feature>
<evidence type="ECO:0000313" key="6">
    <source>
        <dbReference type="Proteomes" id="UP000694888"/>
    </source>
</evidence>
<dbReference type="PANTHER" id="PTHR15911:SF6">
    <property type="entry name" value="WW DOMAIN-CONTAINING ADAPTER PROTEIN WITH COILED-COIL"/>
    <property type="match status" value="1"/>
</dbReference>
<feature type="compositionally biased region" description="Polar residues" evidence="4">
    <location>
        <begin position="46"/>
        <end position="57"/>
    </location>
</feature>
<keyword evidence="6" id="KW-1185">Reference proteome</keyword>
<dbReference type="SMART" id="SM00456">
    <property type="entry name" value="WW"/>
    <property type="match status" value="1"/>
</dbReference>
<dbReference type="InterPro" id="IPR038867">
    <property type="entry name" value="WAC"/>
</dbReference>
<dbReference type="RefSeq" id="XP_005096306.1">
    <property type="nucleotide sequence ID" value="XM_005096249.3"/>
</dbReference>
<dbReference type="CDD" id="cd00201">
    <property type="entry name" value="WW"/>
    <property type="match status" value="1"/>
</dbReference>
<comment type="subcellular location">
    <subcellularLocation>
        <location evidence="1">Nucleus</location>
    </subcellularLocation>
</comment>
<sequence>MVMHARKQPRLNDGYADRKDAHLHQDMQYHSSLFANDSDDDRPISSRVSPRYQNKSSYIERNKEKRGSLSLAEEKVSHYLATGSLGRPISLESSFSMPGGEQSGGGGMDRSSSSSHRDRSASQSGGGGGGSHRDYNSHSKYSGGEHRASSSSYHPHSSAAEQQPSKGSSYQQGGDANSHPERDKAPSATNNGKQSTSSKEHGKDKEQVQKSAIRVCGDWSEHISSSGKRYYYNCKSEVSQWEKPKEWNSEMCKTPDHRSKDGRPKTLASANKISDNRASRHSSSSEHHERAHGHRGNNTDSGDPQHRGETPSSVVRNDLHSSQHGNREHSRDSHMSRENSRDNNSGSRDPHKSNMDRGRLAESSSTNSYHHHSGMSRSGSTPGNEDSQHMDYKRSQTEGHVSSSQHGDYKRTGVESSRRRRADSQTSQRYHDTGQVPIDDMDISPSPSPSPSSSRPSSVTGTPQMPATSTPIATATTPAHNANSTPGGQRAASPQGCPIPTLVNRQAVTEGGNYDKSKTIQTLQELQKALSMHIHRAQQSTTTGQGPVVPGAGLLSTPMATPMSASSLISLHPSTFPSGLLPMGPQGQPMMPTALGEENVGGRASPVSDTSSQSSCGSPTPSDSSSQNAAVNSQALTAAAMKREETAKLTASLSNYYNEKLIGHVLGWQADGVEKQALKHWEESMMMGSHQCSKVSVELKRARSQVRIAEIQSTLHEQRIMSSDQQRQEIENLKTPSSFLPS</sequence>
<feature type="compositionally biased region" description="Low complexity" evidence="4">
    <location>
        <begin position="466"/>
        <end position="486"/>
    </location>
</feature>
<evidence type="ECO:0000256" key="1">
    <source>
        <dbReference type="ARBA" id="ARBA00004123"/>
    </source>
</evidence>
<dbReference type="PANTHER" id="PTHR15911">
    <property type="entry name" value="WW DOMAIN-CONTAINING ADAPTER PROTEIN WITH COILED-COIL"/>
    <property type="match status" value="1"/>
</dbReference>
<feature type="compositionally biased region" description="Basic and acidic residues" evidence="4">
    <location>
        <begin position="131"/>
        <end position="148"/>
    </location>
</feature>
<feature type="region of interest" description="Disordered" evidence="4">
    <location>
        <begin position="1"/>
        <end position="220"/>
    </location>
</feature>
<feature type="compositionally biased region" description="Basic and acidic residues" evidence="4">
    <location>
        <begin position="348"/>
        <end position="360"/>
    </location>
</feature>
<organism evidence="6 7">
    <name type="scientific">Aplysia californica</name>
    <name type="common">California sea hare</name>
    <dbReference type="NCBI Taxonomy" id="6500"/>
    <lineage>
        <taxon>Eukaryota</taxon>
        <taxon>Metazoa</taxon>
        <taxon>Spiralia</taxon>
        <taxon>Lophotrochozoa</taxon>
        <taxon>Mollusca</taxon>
        <taxon>Gastropoda</taxon>
        <taxon>Heterobranchia</taxon>
        <taxon>Euthyneura</taxon>
        <taxon>Tectipleura</taxon>
        <taxon>Aplysiida</taxon>
        <taxon>Aplysioidea</taxon>
        <taxon>Aplysiidae</taxon>
        <taxon>Aplysia</taxon>
    </lineage>
</organism>
<dbReference type="Proteomes" id="UP000694888">
    <property type="component" value="Unplaced"/>
</dbReference>
<evidence type="ECO:0000313" key="7">
    <source>
        <dbReference type="RefSeq" id="XP_005096306.1"/>
    </source>
</evidence>
<feature type="compositionally biased region" description="Low complexity" evidence="4">
    <location>
        <begin position="149"/>
        <end position="160"/>
    </location>
</feature>
<protein>
    <submittedName>
        <fullName evidence="7">WW domain-containing adapter protein with coiled-coil isoform X1</fullName>
    </submittedName>
</protein>
<keyword evidence="3" id="KW-0539">Nucleus</keyword>
<evidence type="ECO:0000259" key="5">
    <source>
        <dbReference type="PROSITE" id="PS50020"/>
    </source>
</evidence>
<dbReference type="PROSITE" id="PS50020">
    <property type="entry name" value="WW_DOMAIN_2"/>
    <property type="match status" value="1"/>
</dbReference>
<feature type="compositionally biased region" description="Polar residues" evidence="4">
    <location>
        <begin position="187"/>
        <end position="197"/>
    </location>
</feature>
<feature type="compositionally biased region" description="Low complexity" evidence="4">
    <location>
        <begin position="579"/>
        <end position="592"/>
    </location>
</feature>
<evidence type="ECO:0000256" key="2">
    <source>
        <dbReference type="ARBA" id="ARBA00022853"/>
    </source>
</evidence>
<feature type="compositionally biased region" description="Basic and acidic residues" evidence="4">
    <location>
        <begin position="58"/>
        <end position="77"/>
    </location>
</feature>
<dbReference type="InterPro" id="IPR001202">
    <property type="entry name" value="WW_dom"/>
</dbReference>
<reference evidence="7" key="1">
    <citation type="submission" date="2025-08" db="UniProtKB">
        <authorList>
            <consortium name="RefSeq"/>
        </authorList>
    </citation>
    <scope>IDENTIFICATION</scope>
</reference>
<dbReference type="Gene3D" id="2.20.70.10">
    <property type="match status" value="1"/>
</dbReference>
<feature type="region of interest" description="Disordered" evidence="4">
    <location>
        <begin position="579"/>
        <end position="631"/>
    </location>
</feature>
<feature type="compositionally biased region" description="Basic and acidic residues" evidence="4">
    <location>
        <begin position="15"/>
        <end position="27"/>
    </location>
</feature>
<dbReference type="GeneID" id="101847183"/>
<feature type="compositionally biased region" description="Basic and acidic residues" evidence="4">
    <location>
        <begin position="317"/>
        <end position="341"/>
    </location>
</feature>
<accession>A0ABM0JL71</accession>
<dbReference type="PROSITE" id="PS01159">
    <property type="entry name" value="WW_DOMAIN_1"/>
    <property type="match status" value="1"/>
</dbReference>
<name>A0ABM0JL71_APLCA</name>
<feature type="domain" description="WW" evidence="5">
    <location>
        <begin position="219"/>
        <end position="246"/>
    </location>
</feature>
<proteinExistence type="predicted"/>
<feature type="compositionally biased region" description="Basic and acidic residues" evidence="4">
    <location>
        <begin position="407"/>
        <end position="417"/>
    </location>
</feature>
<evidence type="ECO:0000256" key="3">
    <source>
        <dbReference type="ARBA" id="ARBA00023242"/>
    </source>
</evidence>
<dbReference type="Pfam" id="PF00397">
    <property type="entry name" value="WW"/>
    <property type="match status" value="1"/>
</dbReference>
<dbReference type="SUPFAM" id="SSF51045">
    <property type="entry name" value="WW domain"/>
    <property type="match status" value="1"/>
</dbReference>
<feature type="region of interest" description="Disordered" evidence="4">
    <location>
        <begin position="534"/>
        <end position="555"/>
    </location>
</feature>
<feature type="compositionally biased region" description="Basic and acidic residues" evidence="4">
    <location>
        <begin position="240"/>
        <end position="264"/>
    </location>
</feature>
<feature type="compositionally biased region" description="Low complexity" evidence="4">
    <location>
        <begin position="608"/>
        <end position="631"/>
    </location>
</feature>
<evidence type="ECO:0000256" key="4">
    <source>
        <dbReference type="SAM" id="MobiDB-lite"/>
    </source>
</evidence>
<feature type="compositionally biased region" description="Basic and acidic residues" evidence="4">
    <location>
        <begin position="386"/>
        <end position="397"/>
    </location>
</feature>
<keyword evidence="2" id="KW-0156">Chromatin regulator</keyword>
<feature type="compositionally biased region" description="Basic and acidic residues" evidence="4">
    <location>
        <begin position="274"/>
        <end position="289"/>
    </location>
</feature>
<feature type="region of interest" description="Disordered" evidence="4">
    <location>
        <begin position="719"/>
        <end position="742"/>
    </location>
</feature>
<feature type="compositionally biased region" description="Polar residues" evidence="4">
    <location>
        <begin position="161"/>
        <end position="175"/>
    </location>
</feature>
<feature type="compositionally biased region" description="Polar residues" evidence="4">
    <location>
        <begin position="375"/>
        <end position="385"/>
    </location>
</feature>
<gene>
    <name evidence="7" type="primary">LOC101847183</name>
</gene>